<feature type="transmembrane region" description="Helical" evidence="7">
    <location>
        <begin position="164"/>
        <end position="187"/>
    </location>
</feature>
<feature type="transmembrane region" description="Helical" evidence="7">
    <location>
        <begin position="317"/>
        <end position="337"/>
    </location>
</feature>
<sequence length="443" mass="46980">MPETAAPPEMIVPAPSAQTPPTAAPQQAPQQASRMGWFVLIMLMCVYSFSWMDRFLLVILIDPISKDLHVSNTQIGLLTGFGASLLYSLAGFPIARLADRASRTRIVSGVLGIWSGLTVATAAVGSFFTLLLARFGIAIASAGCSPAAYSLISDYFPARSRGTAIAIYSLGISIGTWAGLSLGGWAADALGWRHAYLLLGIPGVLFAIVLAFVLKEPGRGRFDTGGEEVHRHFTAREASGFFLKNRGFMAIAFGFGLIACATSAFENWIPTYLIRADGLSATEVGAISGLFQGLTGIVGALGFGILADVLARRDERWYVWIPLLCTAVTTPLIVLFFHLPQKGAYTCYFFIELFVSGYSAPLFAASQMLLPPRLRALGMATVLFVLNVVGQGMGPFLTGFISDRIGTGPAGGLGLSIALMQVFGALGAGILLFAVPAFSKREG</sequence>
<dbReference type="PANTHER" id="PTHR23505">
    <property type="entry name" value="SPINSTER"/>
    <property type="match status" value="1"/>
</dbReference>
<evidence type="ECO:0000256" key="2">
    <source>
        <dbReference type="ARBA" id="ARBA00022448"/>
    </source>
</evidence>
<evidence type="ECO:0000313" key="10">
    <source>
        <dbReference type="Proteomes" id="UP001162881"/>
    </source>
</evidence>
<dbReference type="Proteomes" id="UP001162881">
    <property type="component" value="Unassembled WGS sequence"/>
</dbReference>
<keyword evidence="4 7" id="KW-1133">Transmembrane helix</keyword>
<keyword evidence="3 7" id="KW-0812">Transmembrane</keyword>
<evidence type="ECO:0000256" key="4">
    <source>
        <dbReference type="ARBA" id="ARBA00022989"/>
    </source>
</evidence>
<feature type="transmembrane region" description="Helical" evidence="7">
    <location>
        <begin position="73"/>
        <end position="94"/>
    </location>
</feature>
<reference evidence="9" key="1">
    <citation type="submission" date="2022-03" db="EMBL/GenBank/DDBJ databases">
        <title>Identification of a novel bacterium isolated from mangrove sediments.</title>
        <authorList>
            <person name="Pan X."/>
        </authorList>
    </citation>
    <scope>NUCLEOTIDE SEQUENCE</scope>
    <source>
        <strain evidence="9">B1949</strain>
    </source>
</reference>
<organism evidence="9 10">
    <name type="scientific">Novosphingobium organovorum</name>
    <dbReference type="NCBI Taxonomy" id="2930092"/>
    <lineage>
        <taxon>Bacteria</taxon>
        <taxon>Pseudomonadati</taxon>
        <taxon>Pseudomonadota</taxon>
        <taxon>Alphaproteobacteria</taxon>
        <taxon>Sphingomonadales</taxon>
        <taxon>Sphingomonadaceae</taxon>
        <taxon>Novosphingobium</taxon>
    </lineage>
</organism>
<accession>A0ABT0BFE0</accession>
<feature type="transmembrane region" description="Helical" evidence="7">
    <location>
        <begin position="248"/>
        <end position="269"/>
    </location>
</feature>
<comment type="subcellular location">
    <subcellularLocation>
        <location evidence="1">Membrane</location>
        <topology evidence="1">Multi-pass membrane protein</topology>
    </subcellularLocation>
</comment>
<feature type="domain" description="Major facilitator superfamily (MFS) profile" evidence="8">
    <location>
        <begin position="39"/>
        <end position="439"/>
    </location>
</feature>
<feature type="compositionally biased region" description="Low complexity" evidence="6">
    <location>
        <begin position="13"/>
        <end position="27"/>
    </location>
</feature>
<feature type="transmembrane region" description="Helical" evidence="7">
    <location>
        <begin position="131"/>
        <end position="152"/>
    </location>
</feature>
<dbReference type="SUPFAM" id="SSF103473">
    <property type="entry name" value="MFS general substrate transporter"/>
    <property type="match status" value="1"/>
</dbReference>
<keyword evidence="5 7" id="KW-0472">Membrane</keyword>
<name>A0ABT0BFE0_9SPHN</name>
<feature type="transmembrane region" description="Helical" evidence="7">
    <location>
        <begin position="37"/>
        <end position="61"/>
    </location>
</feature>
<dbReference type="InterPro" id="IPR044770">
    <property type="entry name" value="MFS_spinster-like"/>
</dbReference>
<feature type="transmembrane region" description="Helical" evidence="7">
    <location>
        <begin position="289"/>
        <end position="310"/>
    </location>
</feature>
<feature type="transmembrane region" description="Helical" evidence="7">
    <location>
        <begin position="106"/>
        <end position="125"/>
    </location>
</feature>
<protein>
    <submittedName>
        <fullName evidence="9">MFS transporter</fullName>
    </submittedName>
</protein>
<evidence type="ECO:0000313" key="9">
    <source>
        <dbReference type="EMBL" id="MCJ2183496.1"/>
    </source>
</evidence>
<dbReference type="PROSITE" id="PS50850">
    <property type="entry name" value="MFS"/>
    <property type="match status" value="1"/>
</dbReference>
<evidence type="ECO:0000256" key="7">
    <source>
        <dbReference type="SAM" id="Phobius"/>
    </source>
</evidence>
<keyword evidence="10" id="KW-1185">Reference proteome</keyword>
<evidence type="ECO:0000259" key="8">
    <source>
        <dbReference type="PROSITE" id="PS50850"/>
    </source>
</evidence>
<dbReference type="InterPro" id="IPR011701">
    <property type="entry name" value="MFS"/>
</dbReference>
<evidence type="ECO:0000256" key="1">
    <source>
        <dbReference type="ARBA" id="ARBA00004141"/>
    </source>
</evidence>
<evidence type="ECO:0000256" key="5">
    <source>
        <dbReference type="ARBA" id="ARBA00023136"/>
    </source>
</evidence>
<dbReference type="Gene3D" id="1.20.1250.20">
    <property type="entry name" value="MFS general substrate transporter like domains"/>
    <property type="match status" value="2"/>
</dbReference>
<dbReference type="CDD" id="cd17328">
    <property type="entry name" value="MFS_spinster_like"/>
    <property type="match status" value="1"/>
</dbReference>
<evidence type="ECO:0000256" key="6">
    <source>
        <dbReference type="SAM" id="MobiDB-lite"/>
    </source>
</evidence>
<dbReference type="InterPro" id="IPR020846">
    <property type="entry name" value="MFS_dom"/>
</dbReference>
<dbReference type="EMBL" id="JALHLF010000048">
    <property type="protein sequence ID" value="MCJ2183496.1"/>
    <property type="molecule type" value="Genomic_DNA"/>
</dbReference>
<proteinExistence type="predicted"/>
<dbReference type="Pfam" id="PF07690">
    <property type="entry name" value="MFS_1"/>
    <property type="match status" value="1"/>
</dbReference>
<feature type="transmembrane region" description="Helical" evidence="7">
    <location>
        <begin position="413"/>
        <end position="438"/>
    </location>
</feature>
<feature type="region of interest" description="Disordered" evidence="6">
    <location>
        <begin position="1"/>
        <end position="27"/>
    </location>
</feature>
<gene>
    <name evidence="9" type="ORF">MTR62_12460</name>
</gene>
<feature type="transmembrane region" description="Helical" evidence="7">
    <location>
        <begin position="193"/>
        <end position="214"/>
    </location>
</feature>
<feature type="transmembrane region" description="Helical" evidence="7">
    <location>
        <begin position="343"/>
        <end position="364"/>
    </location>
</feature>
<dbReference type="RefSeq" id="WP_244021350.1">
    <property type="nucleotide sequence ID" value="NZ_JALHLF010000048.1"/>
</dbReference>
<evidence type="ECO:0000256" key="3">
    <source>
        <dbReference type="ARBA" id="ARBA00022692"/>
    </source>
</evidence>
<feature type="transmembrane region" description="Helical" evidence="7">
    <location>
        <begin position="376"/>
        <end position="401"/>
    </location>
</feature>
<keyword evidence="2" id="KW-0813">Transport</keyword>
<dbReference type="PANTHER" id="PTHR23505:SF79">
    <property type="entry name" value="PROTEIN SPINSTER"/>
    <property type="match status" value="1"/>
</dbReference>
<dbReference type="InterPro" id="IPR036259">
    <property type="entry name" value="MFS_trans_sf"/>
</dbReference>
<comment type="caution">
    <text evidence="9">The sequence shown here is derived from an EMBL/GenBank/DDBJ whole genome shotgun (WGS) entry which is preliminary data.</text>
</comment>